<comment type="caution">
    <text evidence="7">The sequence shown here is derived from an EMBL/GenBank/DDBJ whole genome shotgun (WGS) entry which is preliminary data.</text>
</comment>
<dbReference type="PANTHER" id="PTHR30385">
    <property type="entry name" value="SIGMA FACTOR F FLAGELLAR"/>
    <property type="match status" value="1"/>
</dbReference>
<dbReference type="CDD" id="cd06171">
    <property type="entry name" value="Sigma70_r4"/>
    <property type="match status" value="1"/>
</dbReference>
<dbReference type="Proteomes" id="UP000541185">
    <property type="component" value="Unassembled WGS sequence"/>
</dbReference>
<keyword evidence="3" id="KW-0238">DNA-binding</keyword>
<organism evidence="7 8">
    <name type="scientific">Ramlibacter agri</name>
    <dbReference type="NCBI Taxonomy" id="2728837"/>
    <lineage>
        <taxon>Bacteria</taxon>
        <taxon>Pseudomonadati</taxon>
        <taxon>Pseudomonadota</taxon>
        <taxon>Betaproteobacteria</taxon>
        <taxon>Burkholderiales</taxon>
        <taxon>Comamonadaceae</taxon>
        <taxon>Ramlibacter</taxon>
    </lineage>
</organism>
<evidence type="ECO:0000313" key="7">
    <source>
        <dbReference type="EMBL" id="NML42934.1"/>
    </source>
</evidence>
<dbReference type="PANTHER" id="PTHR30385:SF8">
    <property type="entry name" value="RNA POLYMERASE SIGMA-E FACTOR"/>
    <property type="match status" value="1"/>
</dbReference>
<dbReference type="InterPro" id="IPR014284">
    <property type="entry name" value="RNA_pol_sigma-70_dom"/>
</dbReference>
<dbReference type="GO" id="GO:0003677">
    <property type="term" value="F:DNA binding"/>
    <property type="evidence" value="ECO:0007669"/>
    <property type="project" value="UniProtKB-KW"/>
</dbReference>
<dbReference type="PRINTS" id="PR00046">
    <property type="entry name" value="SIGMA70FCT"/>
</dbReference>
<dbReference type="EMBL" id="JABBFX010000001">
    <property type="protein sequence ID" value="NML42934.1"/>
    <property type="molecule type" value="Genomic_DNA"/>
</dbReference>
<evidence type="ECO:0000256" key="2">
    <source>
        <dbReference type="ARBA" id="ARBA00023082"/>
    </source>
</evidence>
<dbReference type="Pfam" id="PF04545">
    <property type="entry name" value="Sigma70_r4"/>
    <property type="match status" value="1"/>
</dbReference>
<dbReference type="InterPro" id="IPR000943">
    <property type="entry name" value="RNA_pol_sigma70"/>
</dbReference>
<keyword evidence="8" id="KW-1185">Reference proteome</keyword>
<dbReference type="InterPro" id="IPR013325">
    <property type="entry name" value="RNA_pol_sigma_r2"/>
</dbReference>
<dbReference type="NCBIfam" id="TIGR02937">
    <property type="entry name" value="sigma70-ECF"/>
    <property type="match status" value="1"/>
</dbReference>
<protein>
    <submittedName>
        <fullName evidence="7">Sigma-70 family RNA polymerase sigma factor</fullName>
    </submittedName>
</protein>
<feature type="domain" description="RNA polymerase sigma-70 region 4" evidence="6">
    <location>
        <begin position="183"/>
        <end position="231"/>
    </location>
</feature>
<dbReference type="GO" id="GO:0006352">
    <property type="term" value="P:DNA-templated transcription initiation"/>
    <property type="evidence" value="ECO:0007669"/>
    <property type="project" value="InterPro"/>
</dbReference>
<evidence type="ECO:0000259" key="5">
    <source>
        <dbReference type="Pfam" id="PF04542"/>
    </source>
</evidence>
<dbReference type="SUPFAM" id="SSF88946">
    <property type="entry name" value="Sigma2 domain of RNA polymerase sigma factors"/>
    <property type="match status" value="1"/>
</dbReference>
<dbReference type="InterPro" id="IPR007630">
    <property type="entry name" value="RNA_pol_sigma70_r4"/>
</dbReference>
<evidence type="ECO:0000256" key="1">
    <source>
        <dbReference type="ARBA" id="ARBA00023015"/>
    </source>
</evidence>
<reference evidence="7 8" key="1">
    <citation type="submission" date="2020-04" db="EMBL/GenBank/DDBJ databases">
        <title>Ramlibacter sp. G-1-2-2 isolated from soil.</title>
        <authorList>
            <person name="Dahal R.H."/>
        </authorList>
    </citation>
    <scope>NUCLEOTIDE SEQUENCE [LARGE SCALE GENOMIC DNA]</scope>
    <source>
        <strain evidence="7 8">G-1-2-2</strain>
    </source>
</reference>
<keyword evidence="4" id="KW-0804">Transcription</keyword>
<evidence type="ECO:0000259" key="6">
    <source>
        <dbReference type="Pfam" id="PF04545"/>
    </source>
</evidence>
<dbReference type="Pfam" id="PF04542">
    <property type="entry name" value="Sigma70_r2"/>
    <property type="match status" value="1"/>
</dbReference>
<proteinExistence type="predicted"/>
<dbReference type="Gene3D" id="1.10.1740.10">
    <property type="match status" value="1"/>
</dbReference>
<keyword evidence="1" id="KW-0805">Transcription regulation</keyword>
<evidence type="ECO:0000256" key="3">
    <source>
        <dbReference type="ARBA" id="ARBA00023125"/>
    </source>
</evidence>
<evidence type="ECO:0000313" key="8">
    <source>
        <dbReference type="Proteomes" id="UP000541185"/>
    </source>
</evidence>
<dbReference type="InterPro" id="IPR007627">
    <property type="entry name" value="RNA_pol_sigma70_r2"/>
</dbReference>
<sequence length="241" mass="26903">MPPAAAHELALWRRLRSSGDGEARAGLLALHMPYARIVAATYYARRYTDEVEFGDYLQYASIGLLEALERFDPDRGALFRTFAARRMHGAILNGLERLSEKQQQISARQRLRAERVQAAKEMARDAGTGDRLYAYVAEVGVGLALAWLLEGTGLVHPGERAESLPFYHHAEVRQLRESLLQAVEALPAQERTVIRSHYLQDLPFEEIATMLQLTKGRISQVHKSALQRLRACLGDGAAVAL</sequence>
<dbReference type="SUPFAM" id="SSF88659">
    <property type="entry name" value="Sigma3 and sigma4 domains of RNA polymerase sigma factors"/>
    <property type="match status" value="1"/>
</dbReference>
<dbReference type="GO" id="GO:0016987">
    <property type="term" value="F:sigma factor activity"/>
    <property type="evidence" value="ECO:0007669"/>
    <property type="project" value="UniProtKB-KW"/>
</dbReference>
<evidence type="ECO:0000256" key="4">
    <source>
        <dbReference type="ARBA" id="ARBA00023163"/>
    </source>
</evidence>
<dbReference type="AlphaFoldDB" id="A0A848GX45"/>
<name>A0A848GX45_9BURK</name>
<keyword evidence="2" id="KW-0731">Sigma factor</keyword>
<feature type="domain" description="RNA polymerase sigma-70 region 2" evidence="5">
    <location>
        <begin position="42"/>
        <end position="97"/>
    </location>
</feature>
<dbReference type="Gene3D" id="1.20.140.160">
    <property type="match status" value="1"/>
</dbReference>
<accession>A0A848GX45</accession>
<dbReference type="InterPro" id="IPR013324">
    <property type="entry name" value="RNA_pol_sigma_r3/r4-like"/>
</dbReference>
<gene>
    <name evidence="7" type="ORF">HHL11_04170</name>
</gene>